<reference evidence="1 2" key="2">
    <citation type="submission" date="2024-10" db="EMBL/GenBank/DDBJ databases">
        <authorList>
            <person name="Ryan C."/>
        </authorList>
    </citation>
    <scope>NUCLEOTIDE SEQUENCE [LARGE SCALE GENOMIC DNA]</scope>
</reference>
<evidence type="ECO:0000313" key="1">
    <source>
        <dbReference type="EMBL" id="CAL5066256.1"/>
    </source>
</evidence>
<accession>A0ABC9EZF7</accession>
<dbReference type="AlphaFoldDB" id="A0ABC9EZF7"/>
<evidence type="ECO:0000313" key="2">
    <source>
        <dbReference type="Proteomes" id="UP001497457"/>
    </source>
</evidence>
<gene>
    <name evidence="1" type="ORF">URODEC1_LOCUS100346</name>
</gene>
<dbReference type="Proteomes" id="UP001497457">
    <property type="component" value="Chromosome 5rd"/>
</dbReference>
<dbReference type="EMBL" id="OZ075115">
    <property type="protein sequence ID" value="CAL5066256.1"/>
    <property type="molecule type" value="Genomic_DNA"/>
</dbReference>
<sequence length="193" mass="21328">MGPVKLLLLREIASRVVITFPSSAGMKPRSLLSCRAMVVRLMQELRLAGNVPENELPFSTSVWRRRRRPRLAGISPYSPLELRLSVCRKVRFPTAGESAPVRPLPPKLSAVTRSGLRRLQVTPSQLQKLVLLFQDARIPEPPLMSCALKASSVASSVALTVGIVSMAMRDSSQLKTPIAMAKLFLSFVVGRWR</sequence>
<protein>
    <submittedName>
        <fullName evidence="1">Uncharacterized protein</fullName>
    </submittedName>
</protein>
<keyword evidence="2" id="KW-1185">Reference proteome</keyword>
<name>A0ABC9EZF7_9POAL</name>
<organism evidence="1 2">
    <name type="scientific">Urochloa decumbens</name>
    <dbReference type="NCBI Taxonomy" id="240449"/>
    <lineage>
        <taxon>Eukaryota</taxon>
        <taxon>Viridiplantae</taxon>
        <taxon>Streptophyta</taxon>
        <taxon>Embryophyta</taxon>
        <taxon>Tracheophyta</taxon>
        <taxon>Spermatophyta</taxon>
        <taxon>Magnoliopsida</taxon>
        <taxon>Liliopsida</taxon>
        <taxon>Poales</taxon>
        <taxon>Poaceae</taxon>
        <taxon>PACMAD clade</taxon>
        <taxon>Panicoideae</taxon>
        <taxon>Panicodae</taxon>
        <taxon>Paniceae</taxon>
        <taxon>Melinidinae</taxon>
        <taxon>Urochloa</taxon>
    </lineage>
</organism>
<reference evidence="2" key="1">
    <citation type="submission" date="2024-06" db="EMBL/GenBank/DDBJ databases">
        <authorList>
            <person name="Ryan C."/>
        </authorList>
    </citation>
    <scope>NUCLEOTIDE SEQUENCE [LARGE SCALE GENOMIC DNA]</scope>
</reference>
<proteinExistence type="predicted"/>